<protein>
    <submittedName>
        <fullName evidence="3">Alkaline phosphatase D family protein</fullName>
    </submittedName>
</protein>
<sequence length="553" mass="60173">MTATEPPASPKLPALDRRSLLKAGLLGSGMLAAPLSASQPGRGFTHGVASGEPGPDRVLLWTRFQADQDTPLEFEVSDSVDFTRKIAGGSITARAENDWCCKTFAEGLEPAESYYFRFIAPDGSISDIGRTRTLPEGPADRFRMAVFSCANIGFGWFNAYAHAAADGNFDCVLHLGDYFYEYAPGTYPSTDETVSGRSVWPSHELVALADYRERYAAYRQDPDLRRLHQLFPMIAVWDDHESANDSWEGGAENHQPDSEGEWSVRKAAAMKAYREWMPVSDEPWAEYEVGDLATLYRLETRLTARAKQFSLGDVLRGGSSPEEAKAALIAFRDGDYRDPARELLGSAQQGWLAEGFSRSKAAGKTWQVLVQQVLMGNLISSPSLAAALPKDAPDYIRQRVLAGAMAGAEGVPFSMDAWDGYPAARRRVFEAALSADANLISLAGDTHNAWAFDLDLEGTPVGVEFGGQSVTSPGFEGYLPQVPPDVLARDAVATNAQLQWMDSSRRGYMAVELTPGSATSEYRFLGSVREKGAGVVATKRMTTLAGSRKLDMG</sequence>
<dbReference type="PANTHER" id="PTHR43606">
    <property type="entry name" value="PHOSPHATASE, PUTATIVE (AFU_ORTHOLOGUE AFUA_6G08710)-RELATED"/>
    <property type="match status" value="1"/>
</dbReference>
<accession>A0ABS7JDZ3</accession>
<dbReference type="PROSITE" id="PS51318">
    <property type="entry name" value="TAT"/>
    <property type="match status" value="1"/>
</dbReference>
<dbReference type="InterPro" id="IPR032093">
    <property type="entry name" value="PhoD_N"/>
</dbReference>
<dbReference type="EMBL" id="JAIGNQ010000001">
    <property type="protein sequence ID" value="MBX7487221.1"/>
    <property type="molecule type" value="Genomic_DNA"/>
</dbReference>
<keyword evidence="4" id="KW-1185">Reference proteome</keyword>
<name>A0ABS7JDZ3_9SPHN</name>
<evidence type="ECO:0000313" key="4">
    <source>
        <dbReference type="Proteomes" id="UP000776651"/>
    </source>
</evidence>
<evidence type="ECO:0000313" key="3">
    <source>
        <dbReference type="EMBL" id="MBX7487221.1"/>
    </source>
</evidence>
<feature type="domain" description="Phospholipase D N-terminal" evidence="2">
    <location>
        <begin position="46"/>
        <end position="133"/>
    </location>
</feature>
<comment type="caution">
    <text evidence="3">The sequence shown here is derived from an EMBL/GenBank/DDBJ whole genome shotgun (WGS) entry which is preliminary data.</text>
</comment>
<dbReference type="InterPro" id="IPR038607">
    <property type="entry name" value="PhoD-like_sf"/>
</dbReference>
<dbReference type="SUPFAM" id="SSF56300">
    <property type="entry name" value="Metallo-dependent phosphatases"/>
    <property type="match status" value="1"/>
</dbReference>
<dbReference type="Pfam" id="PF09423">
    <property type="entry name" value="PhoD"/>
    <property type="match status" value="1"/>
</dbReference>
<evidence type="ECO:0000259" key="2">
    <source>
        <dbReference type="Pfam" id="PF16655"/>
    </source>
</evidence>
<dbReference type="Proteomes" id="UP000776651">
    <property type="component" value="Unassembled WGS sequence"/>
</dbReference>
<dbReference type="RefSeq" id="WP_221596621.1">
    <property type="nucleotide sequence ID" value="NZ_JAIGNQ010000001.1"/>
</dbReference>
<dbReference type="InterPro" id="IPR029052">
    <property type="entry name" value="Metallo-depent_PP-like"/>
</dbReference>
<dbReference type="InterPro" id="IPR018946">
    <property type="entry name" value="PhoD-like_MPP"/>
</dbReference>
<dbReference type="CDD" id="cd07389">
    <property type="entry name" value="MPP_PhoD"/>
    <property type="match status" value="1"/>
</dbReference>
<dbReference type="PANTHER" id="PTHR43606:SF2">
    <property type="entry name" value="ALKALINE PHOSPHATASE FAMILY PROTEIN (AFU_ORTHOLOGUE AFUA_5G03860)"/>
    <property type="match status" value="1"/>
</dbReference>
<dbReference type="InterPro" id="IPR006311">
    <property type="entry name" value="TAT_signal"/>
</dbReference>
<gene>
    <name evidence="3" type="ORF">K3177_01710</name>
</gene>
<feature type="domain" description="PhoD-like phosphatase metallophosphatase" evidence="1">
    <location>
        <begin position="144"/>
        <end position="521"/>
    </location>
</feature>
<proteinExistence type="predicted"/>
<evidence type="ECO:0000259" key="1">
    <source>
        <dbReference type="Pfam" id="PF09423"/>
    </source>
</evidence>
<dbReference type="Gene3D" id="3.60.21.70">
    <property type="entry name" value="PhoD-like phosphatase"/>
    <property type="match status" value="1"/>
</dbReference>
<organism evidence="3 4">
    <name type="scientific">Qipengyuania pacifica</name>
    <dbReference type="NCBI Taxonomy" id="2860199"/>
    <lineage>
        <taxon>Bacteria</taxon>
        <taxon>Pseudomonadati</taxon>
        <taxon>Pseudomonadota</taxon>
        <taxon>Alphaproteobacteria</taxon>
        <taxon>Sphingomonadales</taxon>
        <taxon>Erythrobacteraceae</taxon>
        <taxon>Qipengyuania</taxon>
    </lineage>
</organism>
<dbReference type="InterPro" id="IPR052900">
    <property type="entry name" value="Phospholipid_Metab_Enz"/>
</dbReference>
<reference evidence="3 4" key="1">
    <citation type="submission" date="2021-08" db="EMBL/GenBank/DDBJ databases">
        <title>Comparative Genomics Analysis of the Genus Qipengyuania Reveals Extensive Genetic Diversity and Metabolic Versatility, Including the Description of Fifteen Novel Species.</title>
        <authorList>
            <person name="Liu Y."/>
        </authorList>
    </citation>
    <scope>NUCLEOTIDE SEQUENCE [LARGE SCALE GENOMIC DNA]</scope>
    <source>
        <strain evidence="3 4">GH25</strain>
    </source>
</reference>
<dbReference type="Gene3D" id="2.60.40.380">
    <property type="entry name" value="Purple acid phosphatase-like, N-terminal"/>
    <property type="match status" value="1"/>
</dbReference>
<dbReference type="Pfam" id="PF16655">
    <property type="entry name" value="PhoD_N"/>
    <property type="match status" value="1"/>
</dbReference>